<feature type="compositionally biased region" description="Basic residues" evidence="1">
    <location>
        <begin position="45"/>
        <end position="54"/>
    </location>
</feature>
<protein>
    <submittedName>
        <fullName evidence="2">Uncharacterized protein</fullName>
    </submittedName>
</protein>
<reference evidence="2 3" key="1">
    <citation type="submission" date="2015-01" db="EMBL/GenBank/DDBJ databases">
        <title>Genome of allotetraploid Gossypium barbadense reveals genomic plasticity and fiber elongation in cotton evolution.</title>
        <authorList>
            <person name="Chen X."/>
            <person name="Liu X."/>
            <person name="Zhao B."/>
            <person name="Zheng H."/>
            <person name="Hu Y."/>
            <person name="Lu G."/>
            <person name="Yang C."/>
            <person name="Chen J."/>
            <person name="Shan C."/>
            <person name="Zhang L."/>
            <person name="Zhou Y."/>
            <person name="Wang L."/>
            <person name="Guo W."/>
            <person name="Bai Y."/>
            <person name="Ruan J."/>
            <person name="Shangguan X."/>
            <person name="Mao Y."/>
            <person name="Jiang J."/>
            <person name="Zhu Y."/>
            <person name="Lei J."/>
            <person name="Kang H."/>
            <person name="Chen S."/>
            <person name="He X."/>
            <person name="Wang R."/>
            <person name="Wang Y."/>
            <person name="Chen J."/>
            <person name="Wang L."/>
            <person name="Yu S."/>
            <person name="Wang B."/>
            <person name="Wei J."/>
            <person name="Song S."/>
            <person name="Lu X."/>
            <person name="Gao Z."/>
            <person name="Gu W."/>
            <person name="Deng X."/>
            <person name="Ma D."/>
            <person name="Wang S."/>
            <person name="Liang W."/>
            <person name="Fang L."/>
            <person name="Cai C."/>
            <person name="Zhu X."/>
            <person name="Zhou B."/>
            <person name="Zhang Y."/>
            <person name="Chen Z."/>
            <person name="Xu S."/>
            <person name="Zhu R."/>
            <person name="Wang S."/>
            <person name="Zhang T."/>
            <person name="Zhao G."/>
        </authorList>
    </citation>
    <scope>NUCLEOTIDE SEQUENCE [LARGE SCALE GENOMIC DNA]</scope>
    <source>
        <strain evidence="3">cv. Xinhai21</strain>
        <tissue evidence="2">Leaf</tissue>
    </source>
</reference>
<evidence type="ECO:0000313" key="2">
    <source>
        <dbReference type="EMBL" id="PPS18914.1"/>
    </source>
</evidence>
<feature type="compositionally biased region" description="Basic and acidic residues" evidence="1">
    <location>
        <begin position="56"/>
        <end position="71"/>
    </location>
</feature>
<accession>A0A2P5YTK8</accession>
<gene>
    <name evidence="2" type="ORF">GOBAR_AA01653</name>
</gene>
<feature type="region of interest" description="Disordered" evidence="1">
    <location>
        <begin position="45"/>
        <end position="71"/>
    </location>
</feature>
<proteinExistence type="predicted"/>
<sequence length="214" mass="24751">MVQGHEKLDLKLIYNCIMPMVKDMPTILISVLIVDIQSRFTTKSHIRKHGRGKTSKSNDGRTHLLRRDEESDGSQHMKGILDVWTTIFLVIGNFPGNRVHWLASRYPGSATTGGSSLFSMFRDVNFLQYVDEIYILELALRIWENEFPTFWDVSTWELPLLTFELILNSGLRRVPKGQTQAKKFWNDMDMKGKGEPKHYGLCRMIGHNLNKCLH</sequence>
<evidence type="ECO:0000256" key="1">
    <source>
        <dbReference type="SAM" id="MobiDB-lite"/>
    </source>
</evidence>
<organism evidence="2 3">
    <name type="scientific">Gossypium barbadense</name>
    <name type="common">Sea Island cotton</name>
    <name type="synonym">Hibiscus barbadensis</name>
    <dbReference type="NCBI Taxonomy" id="3634"/>
    <lineage>
        <taxon>Eukaryota</taxon>
        <taxon>Viridiplantae</taxon>
        <taxon>Streptophyta</taxon>
        <taxon>Embryophyta</taxon>
        <taxon>Tracheophyta</taxon>
        <taxon>Spermatophyta</taxon>
        <taxon>Magnoliopsida</taxon>
        <taxon>eudicotyledons</taxon>
        <taxon>Gunneridae</taxon>
        <taxon>Pentapetalae</taxon>
        <taxon>rosids</taxon>
        <taxon>malvids</taxon>
        <taxon>Malvales</taxon>
        <taxon>Malvaceae</taxon>
        <taxon>Malvoideae</taxon>
        <taxon>Gossypium</taxon>
    </lineage>
</organism>
<name>A0A2P5YTK8_GOSBA</name>
<dbReference type="Proteomes" id="UP000239757">
    <property type="component" value="Unassembled WGS sequence"/>
</dbReference>
<dbReference type="OrthoDB" id="1435097at2759"/>
<dbReference type="EMBL" id="KZ662800">
    <property type="protein sequence ID" value="PPS18914.1"/>
    <property type="molecule type" value="Genomic_DNA"/>
</dbReference>
<dbReference type="AlphaFoldDB" id="A0A2P5YTK8"/>
<evidence type="ECO:0000313" key="3">
    <source>
        <dbReference type="Proteomes" id="UP000239757"/>
    </source>
</evidence>